<keyword evidence="3" id="KW-1185">Reference proteome</keyword>
<dbReference type="Gene3D" id="3.30.70.2970">
    <property type="entry name" value="Protein of unknown function (DUF541), domain 2"/>
    <property type="match status" value="1"/>
</dbReference>
<dbReference type="Pfam" id="PF04402">
    <property type="entry name" value="SIMPL"/>
    <property type="match status" value="1"/>
</dbReference>
<feature type="compositionally biased region" description="Pro residues" evidence="1">
    <location>
        <begin position="1"/>
        <end position="34"/>
    </location>
</feature>
<dbReference type="Gene3D" id="3.30.110.170">
    <property type="entry name" value="Protein of unknown function (DUF541), domain 1"/>
    <property type="match status" value="1"/>
</dbReference>
<dbReference type="PANTHER" id="PTHR34387:SF2">
    <property type="entry name" value="SLR1258 PROTEIN"/>
    <property type="match status" value="1"/>
</dbReference>
<sequence length="272" mass="29272">MTNPPPPPFPGPTPLPEPPGRPHVPPLPMPPILPSPFGGAPTRGACLGTPDEPRVTVVGEALLEVQPELATIGITVRARGKDRRGVLDELTRRNAAVLDLLKSHSEALDKLDTGAFTISPRLDDKRGEKIRGYQGAVRIRATLTDFTALGELATRLADLDLTEVDGPWWSLRHDSPVHREARQKAVGEAVQRAREYAGALGAELTALVELCDTAADREPPRPYRMAAAAAARSFDTAAEDLPPAGLDLEPELQCVRAQVTALFTITRPELNP</sequence>
<proteinExistence type="predicted"/>
<dbReference type="InterPro" id="IPR052022">
    <property type="entry name" value="26kDa_periplasmic_antigen"/>
</dbReference>
<dbReference type="InterPro" id="IPR007497">
    <property type="entry name" value="SIMPL/DUF541"/>
</dbReference>
<comment type="caution">
    <text evidence="2">The sequence shown here is derived from an EMBL/GenBank/DDBJ whole genome shotgun (WGS) entry which is preliminary data.</text>
</comment>
<evidence type="ECO:0008006" key="4">
    <source>
        <dbReference type="Google" id="ProtNLM"/>
    </source>
</evidence>
<protein>
    <recommendedName>
        <fullName evidence="4">SIMPL domain-containing protein</fullName>
    </recommendedName>
</protein>
<gene>
    <name evidence="2" type="ORF">GCM10012280_06140</name>
</gene>
<feature type="region of interest" description="Disordered" evidence="1">
    <location>
        <begin position="1"/>
        <end position="45"/>
    </location>
</feature>
<dbReference type="GO" id="GO:0006974">
    <property type="term" value="P:DNA damage response"/>
    <property type="evidence" value="ECO:0007669"/>
    <property type="project" value="TreeGrafter"/>
</dbReference>
<dbReference type="Proteomes" id="UP000641932">
    <property type="component" value="Unassembled WGS sequence"/>
</dbReference>
<evidence type="ECO:0000313" key="3">
    <source>
        <dbReference type="Proteomes" id="UP000641932"/>
    </source>
</evidence>
<evidence type="ECO:0000313" key="2">
    <source>
        <dbReference type="EMBL" id="GGO81567.1"/>
    </source>
</evidence>
<organism evidence="2 3">
    <name type="scientific">Wenjunlia tyrosinilytica</name>
    <dbReference type="NCBI Taxonomy" id="1544741"/>
    <lineage>
        <taxon>Bacteria</taxon>
        <taxon>Bacillati</taxon>
        <taxon>Actinomycetota</taxon>
        <taxon>Actinomycetes</taxon>
        <taxon>Kitasatosporales</taxon>
        <taxon>Streptomycetaceae</taxon>
        <taxon>Wenjunlia</taxon>
    </lineage>
</organism>
<accession>A0A918DRV5</accession>
<evidence type="ECO:0000256" key="1">
    <source>
        <dbReference type="SAM" id="MobiDB-lite"/>
    </source>
</evidence>
<dbReference type="AlphaFoldDB" id="A0A918DRV5"/>
<dbReference type="PANTHER" id="PTHR34387">
    <property type="entry name" value="SLR1258 PROTEIN"/>
    <property type="match status" value="1"/>
</dbReference>
<reference evidence="2" key="2">
    <citation type="submission" date="2020-09" db="EMBL/GenBank/DDBJ databases">
        <authorList>
            <person name="Sun Q."/>
            <person name="Zhou Y."/>
        </authorList>
    </citation>
    <scope>NUCLEOTIDE SEQUENCE</scope>
    <source>
        <strain evidence="2">CGMCC 4.7201</strain>
    </source>
</reference>
<dbReference type="EMBL" id="BMMS01000002">
    <property type="protein sequence ID" value="GGO81567.1"/>
    <property type="molecule type" value="Genomic_DNA"/>
</dbReference>
<reference evidence="2" key="1">
    <citation type="journal article" date="2014" name="Int. J. Syst. Evol. Microbiol.">
        <title>Complete genome sequence of Corynebacterium casei LMG S-19264T (=DSM 44701T), isolated from a smear-ripened cheese.</title>
        <authorList>
            <consortium name="US DOE Joint Genome Institute (JGI-PGF)"/>
            <person name="Walter F."/>
            <person name="Albersmeier A."/>
            <person name="Kalinowski J."/>
            <person name="Ruckert C."/>
        </authorList>
    </citation>
    <scope>NUCLEOTIDE SEQUENCE</scope>
    <source>
        <strain evidence="2">CGMCC 4.7201</strain>
    </source>
</reference>
<name>A0A918DRV5_9ACTN</name>